<evidence type="ECO:0000259" key="1">
    <source>
        <dbReference type="PROSITE" id="PS50112"/>
    </source>
</evidence>
<dbReference type="OrthoDB" id="9806477at2"/>
<dbReference type="EMBL" id="NXIE01000001">
    <property type="protein sequence ID" value="RXK14536.1"/>
    <property type="molecule type" value="Genomic_DNA"/>
</dbReference>
<dbReference type="Gene3D" id="3.30.450.20">
    <property type="entry name" value="PAS domain"/>
    <property type="match status" value="1"/>
</dbReference>
<dbReference type="PROSITE" id="PS50112">
    <property type="entry name" value="PAS"/>
    <property type="match status" value="1"/>
</dbReference>
<comment type="caution">
    <text evidence="2">The sequence shown here is derived from an EMBL/GenBank/DDBJ whole genome shotgun (WGS) entry which is preliminary data.</text>
</comment>
<dbReference type="InterPro" id="IPR013655">
    <property type="entry name" value="PAS_fold_3"/>
</dbReference>
<dbReference type="NCBIfam" id="TIGR00229">
    <property type="entry name" value="sensory_box"/>
    <property type="match status" value="1"/>
</dbReference>
<dbReference type="Pfam" id="PF08447">
    <property type="entry name" value="PAS_3"/>
    <property type="match status" value="1"/>
</dbReference>
<reference evidence="2 3" key="1">
    <citation type="submission" date="2017-09" db="EMBL/GenBank/DDBJ databases">
        <title>Genomics of the genus Arcobacter.</title>
        <authorList>
            <person name="Perez-Cataluna A."/>
            <person name="Figueras M.J."/>
            <person name="Salas-Masso N."/>
        </authorList>
    </citation>
    <scope>NUCLEOTIDE SEQUENCE [LARGE SCALE GENOMIC DNA]</scope>
    <source>
        <strain evidence="2 3">F156-34</strain>
    </source>
</reference>
<keyword evidence="3" id="KW-1185">Reference proteome</keyword>
<protein>
    <submittedName>
        <fullName evidence="2">PAS sensor domain-containing protein</fullName>
    </submittedName>
</protein>
<dbReference type="Proteomes" id="UP000289718">
    <property type="component" value="Unassembled WGS sequence"/>
</dbReference>
<proteinExistence type="predicted"/>
<evidence type="ECO:0000313" key="3">
    <source>
        <dbReference type="Proteomes" id="UP000289718"/>
    </source>
</evidence>
<evidence type="ECO:0000313" key="2">
    <source>
        <dbReference type="EMBL" id="RXK14536.1"/>
    </source>
</evidence>
<dbReference type="RefSeq" id="WP_129060677.1">
    <property type="nucleotide sequence ID" value="NZ_NXIE01000001.1"/>
</dbReference>
<dbReference type="CDD" id="cd00130">
    <property type="entry name" value="PAS"/>
    <property type="match status" value="1"/>
</dbReference>
<dbReference type="InterPro" id="IPR035965">
    <property type="entry name" value="PAS-like_dom_sf"/>
</dbReference>
<dbReference type="SUPFAM" id="SSF55785">
    <property type="entry name" value="PYP-like sensor domain (PAS domain)"/>
    <property type="match status" value="1"/>
</dbReference>
<feature type="domain" description="PAS" evidence="1">
    <location>
        <begin position="18"/>
        <end position="53"/>
    </location>
</feature>
<organism evidence="2 3">
    <name type="scientific">Halarcobacter mediterraneus</name>
    <dbReference type="NCBI Taxonomy" id="2023153"/>
    <lineage>
        <taxon>Bacteria</taxon>
        <taxon>Pseudomonadati</taxon>
        <taxon>Campylobacterota</taxon>
        <taxon>Epsilonproteobacteria</taxon>
        <taxon>Campylobacterales</taxon>
        <taxon>Arcobacteraceae</taxon>
        <taxon>Halarcobacter</taxon>
    </lineage>
</organism>
<dbReference type="AlphaFoldDB" id="A0A4V1M1N9"/>
<gene>
    <name evidence="2" type="ORF">CP965_03550</name>
</gene>
<dbReference type="InterPro" id="IPR000014">
    <property type="entry name" value="PAS"/>
</dbReference>
<sequence>MGRETILNKDTMIVSETNAKGIIVYANEDFCTIAGYTKDELIGQGHNFVRHEDMPKAAFKDMWDTMQAGKVWNGIVKNKTKDGGFYWVNATAFPSKTINGETRYLSVRVKPTKEEIFQAEALYKTLK</sequence>
<accession>A0A4V1M1N9</accession>
<name>A0A4V1M1N9_9BACT</name>